<accession>A0A0N0XK57</accession>
<dbReference type="InterPro" id="IPR005119">
    <property type="entry name" value="LysR_subst-bd"/>
</dbReference>
<dbReference type="Gene3D" id="1.10.10.10">
    <property type="entry name" value="Winged helix-like DNA-binding domain superfamily/Winged helix DNA-binding domain"/>
    <property type="match status" value="1"/>
</dbReference>
<dbReference type="CDD" id="cd08474">
    <property type="entry name" value="PBP2_CrgA_like_5"/>
    <property type="match status" value="1"/>
</dbReference>
<dbReference type="InterPro" id="IPR036390">
    <property type="entry name" value="WH_DNA-bd_sf"/>
</dbReference>
<evidence type="ECO:0000259" key="5">
    <source>
        <dbReference type="PROSITE" id="PS50931"/>
    </source>
</evidence>
<evidence type="ECO:0000313" key="7">
    <source>
        <dbReference type="Proteomes" id="UP000037939"/>
    </source>
</evidence>
<dbReference type="FunFam" id="1.10.10.10:FF:000001">
    <property type="entry name" value="LysR family transcriptional regulator"/>
    <property type="match status" value="1"/>
</dbReference>
<dbReference type="PRINTS" id="PR00039">
    <property type="entry name" value="HTHLYSR"/>
</dbReference>
<dbReference type="InterPro" id="IPR058163">
    <property type="entry name" value="LysR-type_TF_proteobact-type"/>
</dbReference>
<dbReference type="GO" id="GO:0003700">
    <property type="term" value="F:DNA-binding transcription factor activity"/>
    <property type="evidence" value="ECO:0007669"/>
    <property type="project" value="InterPro"/>
</dbReference>
<dbReference type="STRING" id="857265.WG78_02565"/>
<proteinExistence type="inferred from homology"/>
<dbReference type="PATRIC" id="fig|857265.3.peg.533"/>
<evidence type="ECO:0000313" key="6">
    <source>
        <dbReference type="EMBL" id="KPC54427.1"/>
    </source>
</evidence>
<dbReference type="PROSITE" id="PS50931">
    <property type="entry name" value="HTH_LYSR"/>
    <property type="match status" value="1"/>
</dbReference>
<dbReference type="OrthoDB" id="8675247at2"/>
<dbReference type="InterPro" id="IPR036388">
    <property type="entry name" value="WH-like_DNA-bd_sf"/>
</dbReference>
<feature type="domain" description="HTH lysR-type" evidence="5">
    <location>
        <begin position="4"/>
        <end position="61"/>
    </location>
</feature>
<keyword evidence="3" id="KW-0238">DNA-binding</keyword>
<keyword evidence="2" id="KW-0805">Transcription regulation</keyword>
<evidence type="ECO:0000256" key="2">
    <source>
        <dbReference type="ARBA" id="ARBA00023015"/>
    </source>
</evidence>
<dbReference type="InterPro" id="IPR000847">
    <property type="entry name" value="LysR_HTH_N"/>
</dbReference>
<keyword evidence="7" id="KW-1185">Reference proteome</keyword>
<dbReference type="Pfam" id="PF03466">
    <property type="entry name" value="LysR_substrate"/>
    <property type="match status" value="1"/>
</dbReference>
<dbReference type="EMBL" id="LAQT01000002">
    <property type="protein sequence ID" value="KPC54427.1"/>
    <property type="molecule type" value="Genomic_DNA"/>
</dbReference>
<dbReference type="GO" id="GO:0006351">
    <property type="term" value="P:DNA-templated transcription"/>
    <property type="evidence" value="ECO:0007669"/>
    <property type="project" value="TreeGrafter"/>
</dbReference>
<dbReference type="SUPFAM" id="SSF46785">
    <property type="entry name" value="Winged helix' DNA-binding domain"/>
    <property type="match status" value="1"/>
</dbReference>
<evidence type="ECO:0000256" key="4">
    <source>
        <dbReference type="ARBA" id="ARBA00023163"/>
    </source>
</evidence>
<dbReference type="PANTHER" id="PTHR30537:SF1">
    <property type="entry name" value="HTH-TYPE TRANSCRIPTIONAL REGULATOR PGRR"/>
    <property type="match status" value="1"/>
</dbReference>
<name>A0A0N0XK57_9NEIS</name>
<dbReference type="RefSeq" id="WP_053936227.1">
    <property type="nucleotide sequence ID" value="NZ_LAQT01000002.1"/>
</dbReference>
<dbReference type="PANTHER" id="PTHR30537">
    <property type="entry name" value="HTH-TYPE TRANSCRIPTIONAL REGULATOR"/>
    <property type="match status" value="1"/>
</dbReference>
<comment type="caution">
    <text evidence="6">The sequence shown here is derived from an EMBL/GenBank/DDBJ whole genome shotgun (WGS) entry which is preliminary data.</text>
</comment>
<organism evidence="6 7">
    <name type="scientific">Amantichitinum ursilacus</name>
    <dbReference type="NCBI Taxonomy" id="857265"/>
    <lineage>
        <taxon>Bacteria</taxon>
        <taxon>Pseudomonadati</taxon>
        <taxon>Pseudomonadota</taxon>
        <taxon>Betaproteobacteria</taxon>
        <taxon>Neisseriales</taxon>
        <taxon>Chitinibacteraceae</taxon>
        <taxon>Amantichitinum</taxon>
    </lineage>
</organism>
<dbReference type="Gene3D" id="3.40.190.290">
    <property type="match status" value="1"/>
</dbReference>
<dbReference type="Pfam" id="PF00126">
    <property type="entry name" value="HTH_1"/>
    <property type="match status" value="1"/>
</dbReference>
<dbReference type="Proteomes" id="UP000037939">
    <property type="component" value="Unassembled WGS sequence"/>
</dbReference>
<dbReference type="FunFam" id="3.40.190.290:FF:000012">
    <property type="entry name" value="Transcriptional regulator, LysR family"/>
    <property type="match status" value="1"/>
</dbReference>
<dbReference type="GO" id="GO:0043565">
    <property type="term" value="F:sequence-specific DNA binding"/>
    <property type="evidence" value="ECO:0007669"/>
    <property type="project" value="TreeGrafter"/>
</dbReference>
<evidence type="ECO:0000256" key="1">
    <source>
        <dbReference type="ARBA" id="ARBA00009437"/>
    </source>
</evidence>
<protein>
    <submittedName>
        <fullName evidence="6">HTH-type transcriptional regulator DmlR</fullName>
    </submittedName>
</protein>
<dbReference type="AlphaFoldDB" id="A0A0N0XK57"/>
<reference evidence="6 7" key="1">
    <citation type="submission" date="2015-07" db="EMBL/GenBank/DDBJ databases">
        <title>Draft genome sequence of the Amantichitinum ursilacus IGB-41, a new chitin-degrading bacterium.</title>
        <authorList>
            <person name="Kirstahler P."/>
            <person name="Guenther M."/>
            <person name="Grumaz C."/>
            <person name="Rupp S."/>
            <person name="Zibek S."/>
            <person name="Sohn K."/>
        </authorList>
    </citation>
    <scope>NUCLEOTIDE SEQUENCE [LARGE SCALE GENOMIC DNA]</scope>
    <source>
        <strain evidence="6 7">IGB-41</strain>
    </source>
</reference>
<dbReference type="SUPFAM" id="SSF53850">
    <property type="entry name" value="Periplasmic binding protein-like II"/>
    <property type="match status" value="1"/>
</dbReference>
<evidence type="ECO:0000256" key="3">
    <source>
        <dbReference type="ARBA" id="ARBA00023125"/>
    </source>
</evidence>
<sequence length="296" mass="33183">MIRENLNDLLAFMTVARERNFTRAAAQLGMSQSALSRTVKALEARMGLALLTRTTRSVALTEAGRRLLSAIAPRFEEIDLELESLSELRDQPGGTVRITATDYAANAYVWPRLRPLLRQFPDLRVELINDYGLTNIVEQRYDIGVRLGDQVEKDMIAARIGPDLTMAIVGAPSYLATHAAPTTPQELMQHNCINLRLPTHESLMPWELSKDGRDVLVRVDGQLVLNTTYQMLDAALEGMGLAWLPQELVQAEVAAGRLAWVLPGWFPTYTGHHLYYTSRRQASRAVTLVIEALKRY</sequence>
<keyword evidence="4" id="KW-0804">Transcription</keyword>
<gene>
    <name evidence="6" type="primary">dmlR_8</name>
    <name evidence="6" type="ORF">WG78_02565</name>
</gene>
<comment type="similarity">
    <text evidence="1">Belongs to the LysR transcriptional regulatory family.</text>
</comment>